<sequence length="180" mass="19457">MTPFRIASQRTVAASCLITVFFNVAIDAHTYNLPIYFQAVCGTTAEQSGIRMLPYIGSNIIATIVSGASVSRFGYYVPFIWMCGIIFTAGCGVLHTLTTAHWVGYEVLTGFGFCIGFQVPYTAVQIVLPTEDIPIENSLPVFSQALGGALAIRIAQDILANTYSQGLKMIPDLNSTKSSR</sequence>
<dbReference type="InterPro" id="IPR011701">
    <property type="entry name" value="MFS"/>
</dbReference>
<evidence type="ECO:0008006" key="7">
    <source>
        <dbReference type="Google" id="ProtNLM"/>
    </source>
</evidence>
<comment type="subcellular location">
    <subcellularLocation>
        <location evidence="1">Membrane</location>
        <topology evidence="1">Multi-pass membrane protein</topology>
    </subcellularLocation>
</comment>
<dbReference type="Proteomes" id="UP000297910">
    <property type="component" value="Unassembled WGS sequence"/>
</dbReference>
<evidence type="ECO:0000256" key="3">
    <source>
        <dbReference type="ARBA" id="ARBA00022989"/>
    </source>
</evidence>
<accession>A0A4Z1FCY1</accession>
<dbReference type="SUPFAM" id="SSF103473">
    <property type="entry name" value="MFS general substrate transporter"/>
    <property type="match status" value="1"/>
</dbReference>
<keyword evidence="4" id="KW-0472">Membrane</keyword>
<protein>
    <recommendedName>
        <fullName evidence="7">Major facilitator superfamily (MFS) profile domain-containing protein</fullName>
    </recommendedName>
</protein>
<evidence type="ECO:0000313" key="6">
    <source>
        <dbReference type="Proteomes" id="UP000297910"/>
    </source>
</evidence>
<evidence type="ECO:0000313" key="5">
    <source>
        <dbReference type="EMBL" id="TGO22426.1"/>
    </source>
</evidence>
<dbReference type="Gene3D" id="1.20.1250.20">
    <property type="entry name" value="MFS general substrate transporter like domains"/>
    <property type="match status" value="1"/>
</dbReference>
<reference evidence="5 6" key="1">
    <citation type="submission" date="2017-12" db="EMBL/GenBank/DDBJ databases">
        <title>Comparative genomics of Botrytis spp.</title>
        <authorList>
            <person name="Valero-Jimenez C.A."/>
            <person name="Tapia P."/>
            <person name="Veloso J."/>
            <person name="Silva-Moreno E."/>
            <person name="Staats M."/>
            <person name="Valdes J.H."/>
            <person name="Van Kan J.A.L."/>
        </authorList>
    </citation>
    <scope>NUCLEOTIDE SEQUENCE [LARGE SCALE GENOMIC DNA]</scope>
    <source>
        <strain evidence="5 6">Bp0003</strain>
    </source>
</reference>
<dbReference type="Pfam" id="PF07690">
    <property type="entry name" value="MFS_1"/>
    <property type="match status" value="1"/>
</dbReference>
<dbReference type="EMBL" id="PQXI01000169">
    <property type="protein sequence ID" value="TGO22426.1"/>
    <property type="molecule type" value="Genomic_DNA"/>
</dbReference>
<dbReference type="InterPro" id="IPR036259">
    <property type="entry name" value="MFS_trans_sf"/>
</dbReference>
<dbReference type="GO" id="GO:0022857">
    <property type="term" value="F:transmembrane transporter activity"/>
    <property type="evidence" value="ECO:0007669"/>
    <property type="project" value="InterPro"/>
</dbReference>
<dbReference type="PANTHER" id="PTHR23501">
    <property type="entry name" value="MAJOR FACILITATOR SUPERFAMILY"/>
    <property type="match status" value="1"/>
</dbReference>
<keyword evidence="6" id="KW-1185">Reference proteome</keyword>
<comment type="caution">
    <text evidence="5">The sequence shown here is derived from an EMBL/GenBank/DDBJ whole genome shotgun (WGS) entry which is preliminary data.</text>
</comment>
<keyword evidence="3" id="KW-1133">Transmembrane helix</keyword>
<name>A0A4Z1FCY1_9HELO</name>
<organism evidence="5 6">
    <name type="scientific">Botrytis paeoniae</name>
    <dbReference type="NCBI Taxonomy" id="278948"/>
    <lineage>
        <taxon>Eukaryota</taxon>
        <taxon>Fungi</taxon>
        <taxon>Dikarya</taxon>
        <taxon>Ascomycota</taxon>
        <taxon>Pezizomycotina</taxon>
        <taxon>Leotiomycetes</taxon>
        <taxon>Helotiales</taxon>
        <taxon>Sclerotiniaceae</taxon>
        <taxon>Botrytis</taxon>
    </lineage>
</organism>
<dbReference type="GO" id="GO:0005886">
    <property type="term" value="C:plasma membrane"/>
    <property type="evidence" value="ECO:0007669"/>
    <property type="project" value="TreeGrafter"/>
</dbReference>
<dbReference type="PANTHER" id="PTHR23501:SF198">
    <property type="entry name" value="AZOLE RESISTANCE PROTEIN 1-RELATED"/>
    <property type="match status" value="1"/>
</dbReference>
<proteinExistence type="predicted"/>
<dbReference type="AlphaFoldDB" id="A0A4Z1FCY1"/>
<evidence type="ECO:0000256" key="2">
    <source>
        <dbReference type="ARBA" id="ARBA00022692"/>
    </source>
</evidence>
<evidence type="ECO:0000256" key="4">
    <source>
        <dbReference type="ARBA" id="ARBA00023136"/>
    </source>
</evidence>
<evidence type="ECO:0000256" key="1">
    <source>
        <dbReference type="ARBA" id="ARBA00004141"/>
    </source>
</evidence>
<keyword evidence="2" id="KW-0812">Transmembrane</keyword>
<gene>
    <name evidence="5" type="ORF">BPAE_0169g00020</name>
</gene>